<sequence>MSGKGTWSQVAHWTGSPTSDCHLLGSKSKW</sequence>
<dbReference type="AlphaFoldDB" id="A0AAJ8E3U9"/>
<dbReference type="VEuPathDB" id="FungiDB:An11g10230"/>
<feature type="region of interest" description="Disordered" evidence="1">
    <location>
        <begin position="1"/>
        <end position="30"/>
    </location>
</feature>
<proteinExistence type="predicted"/>
<name>A0AAJ8E3U9_ASPNG</name>
<evidence type="ECO:0000313" key="2">
    <source>
        <dbReference type="RefSeq" id="XP_059606408.1"/>
    </source>
</evidence>
<dbReference type="RefSeq" id="XP_059606408.1">
    <property type="nucleotide sequence ID" value="XM_059750545.1"/>
</dbReference>
<dbReference type="GeneID" id="84592412"/>
<feature type="compositionally biased region" description="Polar residues" evidence="1">
    <location>
        <begin position="1"/>
        <end position="19"/>
    </location>
</feature>
<protein>
    <submittedName>
        <fullName evidence="2">Uncharacterized protein</fullName>
    </submittedName>
</protein>
<accession>A0AAJ8E3U9</accession>
<gene>
    <name evidence="2" type="ORF">An11g10230</name>
</gene>
<organism evidence="2">
    <name type="scientific">Aspergillus niger</name>
    <dbReference type="NCBI Taxonomy" id="5061"/>
    <lineage>
        <taxon>Eukaryota</taxon>
        <taxon>Fungi</taxon>
        <taxon>Dikarya</taxon>
        <taxon>Ascomycota</taxon>
        <taxon>Pezizomycotina</taxon>
        <taxon>Eurotiomycetes</taxon>
        <taxon>Eurotiomycetidae</taxon>
        <taxon>Eurotiales</taxon>
        <taxon>Aspergillaceae</taxon>
        <taxon>Aspergillus</taxon>
        <taxon>Aspergillus subgen. Circumdati</taxon>
    </lineage>
</organism>
<reference evidence="2" key="1">
    <citation type="submission" date="2025-02" db="EMBL/GenBank/DDBJ databases">
        <authorList>
            <consortium name="NCBI Genome Project"/>
        </authorList>
    </citation>
    <scope>NUCLEOTIDE SEQUENCE</scope>
</reference>
<reference evidence="2" key="2">
    <citation type="submission" date="2025-08" db="UniProtKB">
        <authorList>
            <consortium name="RefSeq"/>
        </authorList>
    </citation>
    <scope>IDENTIFICATION</scope>
</reference>
<evidence type="ECO:0000256" key="1">
    <source>
        <dbReference type="SAM" id="MobiDB-lite"/>
    </source>
</evidence>
<dbReference type="KEGG" id="ang:An11g10230"/>